<organism evidence="2 3">
    <name type="scientific">Fusarium avenaceum</name>
    <dbReference type="NCBI Taxonomy" id="40199"/>
    <lineage>
        <taxon>Eukaryota</taxon>
        <taxon>Fungi</taxon>
        <taxon>Dikarya</taxon>
        <taxon>Ascomycota</taxon>
        <taxon>Pezizomycotina</taxon>
        <taxon>Sordariomycetes</taxon>
        <taxon>Hypocreomycetidae</taxon>
        <taxon>Hypocreales</taxon>
        <taxon>Nectriaceae</taxon>
        <taxon>Fusarium</taxon>
        <taxon>Fusarium tricinctum species complex</taxon>
    </lineage>
</organism>
<keyword evidence="3" id="KW-1185">Reference proteome</keyword>
<dbReference type="PANTHER" id="PTHR22744">
    <property type="entry name" value="HELIX LOOP HELIX PROTEIN 21-RELATED"/>
    <property type="match status" value="1"/>
</dbReference>
<feature type="domain" description="BTB" evidence="1">
    <location>
        <begin position="25"/>
        <end position="95"/>
    </location>
</feature>
<reference evidence="2" key="1">
    <citation type="submission" date="2021-04" db="EMBL/GenBank/DDBJ databases">
        <title>Draft genome of Fusarium avenaceum strain F156N33, isolated from an atmospheric sample in Virginia.</title>
        <authorList>
            <person name="Yang S."/>
            <person name="Vinatzer B.A."/>
            <person name="Coleman J."/>
        </authorList>
    </citation>
    <scope>NUCLEOTIDE SEQUENCE</scope>
    <source>
        <strain evidence="2">F156N33</strain>
    </source>
</reference>
<proteinExistence type="predicted"/>
<evidence type="ECO:0000313" key="2">
    <source>
        <dbReference type="EMBL" id="KAG5662115.1"/>
    </source>
</evidence>
<sequence>MSAPSPAPADEGTKVYQIFQVYEDGDTILVVGPDSVKIQVFSSFLKFVSPVFRAMLNSSMSEGEAFRNRDGESPIEVLLPKDHARAMFLLLECLYGAYPRSQPSAVELKNIAILADKYDMTERLTYFGAYWLRVPVNTKPKIFLADAWDILVAAYLLKSGTAFFNTSKAIIGNSSESLLIYAGYRGNSANVITNGNIILIVGHGELRIRVTSHFLCEISDVFNAMLNGNFAEGVSLCNQSDSEPTSIPLPEDSGRAMAHALKTLYGADPSMLQLSPSEIKAVALIADKYNMTARFAMAGDRWKMAVAAYWLGLQEPFRVMSQAYLEKINHADIFRLANETADVALGLKLGMALLLLHNALRESAIHREGGLCLRCFRISKNDPLGMQPGCPFPASHRIGG</sequence>
<dbReference type="AlphaFoldDB" id="A0A9P7KUZ6"/>
<accession>A0A9P7KUZ6</accession>
<dbReference type="Gene3D" id="3.30.710.10">
    <property type="entry name" value="Potassium Channel Kv1.1, Chain A"/>
    <property type="match status" value="2"/>
</dbReference>
<dbReference type="SMART" id="SM00225">
    <property type="entry name" value="BTB"/>
    <property type="match status" value="2"/>
</dbReference>
<dbReference type="PROSITE" id="PS50097">
    <property type="entry name" value="BTB"/>
    <property type="match status" value="1"/>
</dbReference>
<dbReference type="Proteomes" id="UP000782241">
    <property type="component" value="Unassembled WGS sequence"/>
</dbReference>
<dbReference type="InterPro" id="IPR011333">
    <property type="entry name" value="SKP1/BTB/POZ_sf"/>
</dbReference>
<gene>
    <name evidence="2" type="ORF">KAF25_004354</name>
</gene>
<comment type="caution">
    <text evidence="2">The sequence shown here is derived from an EMBL/GenBank/DDBJ whole genome shotgun (WGS) entry which is preliminary data.</text>
</comment>
<name>A0A9P7KUZ6_9HYPO</name>
<dbReference type="PANTHER" id="PTHR22744:SF14">
    <property type="entry name" value="BTB DOMAIN-CONTAINING PROTEIN-RELATED"/>
    <property type="match status" value="1"/>
</dbReference>
<dbReference type="InterPro" id="IPR000210">
    <property type="entry name" value="BTB/POZ_dom"/>
</dbReference>
<evidence type="ECO:0000259" key="1">
    <source>
        <dbReference type="PROSITE" id="PS50097"/>
    </source>
</evidence>
<dbReference type="SUPFAM" id="SSF54695">
    <property type="entry name" value="POZ domain"/>
    <property type="match status" value="2"/>
</dbReference>
<protein>
    <recommendedName>
        <fullName evidence="1">BTB domain-containing protein</fullName>
    </recommendedName>
</protein>
<dbReference type="Pfam" id="PF00651">
    <property type="entry name" value="BTB"/>
    <property type="match status" value="1"/>
</dbReference>
<dbReference type="EMBL" id="JAGPUO010000006">
    <property type="protein sequence ID" value="KAG5662115.1"/>
    <property type="molecule type" value="Genomic_DNA"/>
</dbReference>
<evidence type="ECO:0000313" key="3">
    <source>
        <dbReference type="Proteomes" id="UP000782241"/>
    </source>
</evidence>